<keyword evidence="9" id="KW-1185">Reference proteome</keyword>
<dbReference type="RefSeq" id="WP_200174942.1">
    <property type="nucleotide sequence ID" value="NZ_BAABKQ010000001.1"/>
</dbReference>
<reference evidence="9" key="1">
    <citation type="journal article" date="2019" name="Int. J. Syst. Evol. Microbiol.">
        <title>The Global Catalogue of Microorganisms (GCM) 10K type strain sequencing project: providing services to taxonomists for standard genome sequencing and annotation.</title>
        <authorList>
            <consortium name="The Broad Institute Genomics Platform"/>
            <consortium name="The Broad Institute Genome Sequencing Center for Infectious Disease"/>
            <person name="Wu L."/>
            <person name="Ma J."/>
        </authorList>
    </citation>
    <scope>NUCLEOTIDE SEQUENCE [LARGE SCALE GENOMIC DNA]</scope>
    <source>
        <strain evidence="9">JCM 18542</strain>
    </source>
</reference>
<comment type="caution">
    <text evidence="8">The sequence shown here is derived from an EMBL/GenBank/DDBJ whole genome shotgun (WGS) entry which is preliminary data.</text>
</comment>
<evidence type="ECO:0000256" key="3">
    <source>
        <dbReference type="ARBA" id="ARBA00011870"/>
    </source>
</evidence>
<comment type="cofactor">
    <cofactor evidence="1">
        <name>adenosylcob(III)alamin</name>
        <dbReference type="ChEBI" id="CHEBI:18408"/>
    </cofactor>
</comment>
<keyword evidence="6" id="KW-0170">Cobalt</keyword>
<name>A0ABP9CLW3_9ACTN</name>
<dbReference type="PANTHER" id="PTHR48101:SF4">
    <property type="entry name" value="METHYLMALONYL-COA MUTASE, MITOCHONDRIAL"/>
    <property type="match status" value="1"/>
</dbReference>
<dbReference type="InterPro" id="IPR006099">
    <property type="entry name" value="MeMalonylCoA_mutase_a/b_cat"/>
</dbReference>
<evidence type="ECO:0000256" key="5">
    <source>
        <dbReference type="ARBA" id="ARBA00023235"/>
    </source>
</evidence>
<evidence type="ECO:0000259" key="7">
    <source>
        <dbReference type="Pfam" id="PF01642"/>
    </source>
</evidence>
<dbReference type="Gene3D" id="3.40.50.280">
    <property type="entry name" value="Cobalamin-binding domain"/>
    <property type="match status" value="1"/>
</dbReference>
<dbReference type="SUPFAM" id="SSF51703">
    <property type="entry name" value="Cobalamin (vitamin B12)-dependent enzymes"/>
    <property type="match status" value="1"/>
</dbReference>
<comment type="similarity">
    <text evidence="2">Belongs to the methylmalonyl-CoA mutase family.</text>
</comment>
<comment type="subunit">
    <text evidence="3">Heterodimer of an alpha and a beta chain.</text>
</comment>
<dbReference type="CDD" id="cd03677">
    <property type="entry name" value="MM_CoA_mutase_beta"/>
    <property type="match status" value="1"/>
</dbReference>
<evidence type="ECO:0000313" key="8">
    <source>
        <dbReference type="EMBL" id="GAA4814046.1"/>
    </source>
</evidence>
<evidence type="ECO:0000256" key="1">
    <source>
        <dbReference type="ARBA" id="ARBA00001922"/>
    </source>
</evidence>
<keyword evidence="5" id="KW-0413">Isomerase</keyword>
<dbReference type="Proteomes" id="UP001500839">
    <property type="component" value="Unassembled WGS sequence"/>
</dbReference>
<dbReference type="Pfam" id="PF01642">
    <property type="entry name" value="MM_CoA_mutase"/>
    <property type="match status" value="1"/>
</dbReference>
<feature type="domain" description="Methylmalonyl-CoA mutase alpha/beta chain catalytic" evidence="7">
    <location>
        <begin position="143"/>
        <end position="474"/>
    </location>
</feature>
<evidence type="ECO:0000313" key="9">
    <source>
        <dbReference type="Proteomes" id="UP001500839"/>
    </source>
</evidence>
<proteinExistence type="inferred from homology"/>
<organism evidence="8 9">
    <name type="scientific">Tomitella cavernea</name>
    <dbReference type="NCBI Taxonomy" id="1387982"/>
    <lineage>
        <taxon>Bacteria</taxon>
        <taxon>Bacillati</taxon>
        <taxon>Actinomycetota</taxon>
        <taxon>Actinomycetes</taxon>
        <taxon>Mycobacteriales</taxon>
        <taxon>Tomitella</taxon>
    </lineage>
</organism>
<keyword evidence="4" id="KW-0846">Cobalamin</keyword>
<dbReference type="SUPFAM" id="SSF52242">
    <property type="entry name" value="Cobalamin (vitamin B12)-binding domain"/>
    <property type="match status" value="1"/>
</dbReference>
<gene>
    <name evidence="8" type="primary">mutA</name>
    <name evidence="8" type="ORF">GCM10023353_18980</name>
</gene>
<sequence>MTDSTTGATVSAPDDPGYSAWRTAAAAVLAKGRRIDPADLPAGPEELLQATTYDGAEVAPLYTAADERAEQPLPGSFPYVRGGDATRDVTVGWLVDARFGGADDDNDPAAEPAALNERILDALANGVSAVTLAMGPGEIAPGDLPAVLRGVHLDLAPVALDAGAAAVDAARALFALLDDAPAERPDAVRASLGATPLSDLFASGDESTGADALAVLAADAHARSGAIRAVTVDGTAFHNRGASDAQELGAAIAAGVEHVRDLTTRGLTTAAALGQIEFRLAATDDQFASIAKFRAARRLWARVAQVLGAPEAGAAPQHAVTSAAMLSRRDPWVNMLRTTLATFGAGVGGADKITVLPFDAALPVGALGTSETFAGRIARNTQLLLLEESHLGQVLDPAGGSWYVESLTDDLARIAWADFQRIEADGGFRACVASGALGGRIDALAARREADIARRATAVTGVNEFPNLDEPVPAAGEPRLAEVRRYSAPFEALRDRSDAHLASHGARPRAVLVALGPLSEHNVRTSFASNLLASGGIASESTGTVTADSLTDALASLGDAAPAVAVVCGTDARYADEAPAAAAALRAAGAGKVLLAGPEKAWPQGAGERPDGFLTMKIDAVETLAGLLDALGVK</sequence>
<evidence type="ECO:0000256" key="2">
    <source>
        <dbReference type="ARBA" id="ARBA00008465"/>
    </source>
</evidence>
<evidence type="ECO:0000256" key="6">
    <source>
        <dbReference type="ARBA" id="ARBA00023285"/>
    </source>
</evidence>
<evidence type="ECO:0000256" key="4">
    <source>
        <dbReference type="ARBA" id="ARBA00022628"/>
    </source>
</evidence>
<dbReference type="EMBL" id="BAABKQ010000001">
    <property type="protein sequence ID" value="GAA4814046.1"/>
    <property type="molecule type" value="Genomic_DNA"/>
</dbReference>
<dbReference type="Gene3D" id="3.20.20.240">
    <property type="entry name" value="Methylmalonyl-CoA mutase"/>
    <property type="match status" value="1"/>
</dbReference>
<protein>
    <submittedName>
        <fullName evidence="8">Methylmalonyl-CoA mutase small subunit</fullName>
    </submittedName>
</protein>
<dbReference type="InterPro" id="IPR036724">
    <property type="entry name" value="Cobalamin-bd_sf"/>
</dbReference>
<dbReference type="PANTHER" id="PTHR48101">
    <property type="entry name" value="METHYLMALONYL-COA MUTASE, MITOCHONDRIAL-RELATED"/>
    <property type="match status" value="1"/>
</dbReference>
<dbReference type="InterPro" id="IPR016176">
    <property type="entry name" value="Cbl-dep_enz_cat"/>
</dbReference>
<accession>A0ABP9CLW3</accession>